<proteinExistence type="predicted"/>
<evidence type="ECO:0000313" key="1">
    <source>
        <dbReference type="EMBL" id="GJT22708.1"/>
    </source>
</evidence>
<protein>
    <submittedName>
        <fullName evidence="1">Uncharacterized protein</fullName>
    </submittedName>
</protein>
<dbReference type="Proteomes" id="UP001151760">
    <property type="component" value="Unassembled WGS sequence"/>
</dbReference>
<name>A0ABQ5C9N4_9ASTR</name>
<accession>A0ABQ5C9N4</accession>
<reference evidence="1" key="2">
    <citation type="submission" date="2022-01" db="EMBL/GenBank/DDBJ databases">
        <authorList>
            <person name="Yamashiro T."/>
            <person name="Shiraishi A."/>
            <person name="Satake H."/>
            <person name="Nakayama K."/>
        </authorList>
    </citation>
    <scope>NUCLEOTIDE SEQUENCE</scope>
</reference>
<evidence type="ECO:0000313" key="2">
    <source>
        <dbReference type="Proteomes" id="UP001151760"/>
    </source>
</evidence>
<gene>
    <name evidence="1" type="ORF">Tco_0892645</name>
</gene>
<sequence>MAGSQCNKFRGDKGKIIIVLVIRVMLLVQEETMQVDRQGLLNAITVNVKDIWLGNALSLNHQGMQHDLGILDGQAVQKIILNNAAFQTEDLIYDSDCDDIFDMQKWFT</sequence>
<comment type="caution">
    <text evidence="1">The sequence shown here is derived from an EMBL/GenBank/DDBJ whole genome shotgun (WGS) entry which is preliminary data.</text>
</comment>
<keyword evidence="2" id="KW-1185">Reference proteome</keyword>
<reference evidence="1" key="1">
    <citation type="journal article" date="2022" name="Int. J. Mol. Sci.">
        <title>Draft Genome of Tanacetum Coccineum: Genomic Comparison of Closely Related Tanacetum-Family Plants.</title>
        <authorList>
            <person name="Yamashiro T."/>
            <person name="Shiraishi A."/>
            <person name="Nakayama K."/>
            <person name="Satake H."/>
        </authorList>
    </citation>
    <scope>NUCLEOTIDE SEQUENCE</scope>
</reference>
<organism evidence="1 2">
    <name type="scientific">Tanacetum coccineum</name>
    <dbReference type="NCBI Taxonomy" id="301880"/>
    <lineage>
        <taxon>Eukaryota</taxon>
        <taxon>Viridiplantae</taxon>
        <taxon>Streptophyta</taxon>
        <taxon>Embryophyta</taxon>
        <taxon>Tracheophyta</taxon>
        <taxon>Spermatophyta</taxon>
        <taxon>Magnoliopsida</taxon>
        <taxon>eudicotyledons</taxon>
        <taxon>Gunneridae</taxon>
        <taxon>Pentapetalae</taxon>
        <taxon>asterids</taxon>
        <taxon>campanulids</taxon>
        <taxon>Asterales</taxon>
        <taxon>Asteraceae</taxon>
        <taxon>Asteroideae</taxon>
        <taxon>Anthemideae</taxon>
        <taxon>Anthemidinae</taxon>
        <taxon>Tanacetum</taxon>
    </lineage>
</organism>
<dbReference type="EMBL" id="BQNB010013991">
    <property type="protein sequence ID" value="GJT22708.1"/>
    <property type="molecule type" value="Genomic_DNA"/>
</dbReference>